<dbReference type="GO" id="GO:0032543">
    <property type="term" value="P:mitochondrial translation"/>
    <property type="evidence" value="ECO:0007669"/>
    <property type="project" value="TreeGrafter"/>
</dbReference>
<dbReference type="GO" id="GO:0003735">
    <property type="term" value="F:structural constituent of ribosome"/>
    <property type="evidence" value="ECO:0007669"/>
    <property type="project" value="TreeGrafter"/>
</dbReference>
<feature type="region of interest" description="Disordered" evidence="1">
    <location>
        <begin position="84"/>
        <end position="115"/>
    </location>
</feature>
<dbReference type="PANTHER" id="PTHR28158">
    <property type="entry name" value="37S RIBOSOMAL PROTEIN S35, MITOCHONDRIAL"/>
    <property type="match status" value="1"/>
</dbReference>
<reference evidence="2" key="1">
    <citation type="submission" date="2019-07" db="EMBL/GenBank/DDBJ databases">
        <title>Hyphodiscus hymeniophilus genome sequencing and assembly.</title>
        <authorList>
            <person name="Kramer G."/>
            <person name="Nodwell J."/>
        </authorList>
    </citation>
    <scope>NUCLEOTIDE SEQUENCE</scope>
    <source>
        <strain evidence="2">ATCC 34498</strain>
    </source>
</reference>
<dbReference type="AlphaFoldDB" id="A0A9P7AYI5"/>
<dbReference type="PANTHER" id="PTHR28158:SF1">
    <property type="entry name" value="SMALL RIBOSOMAL SUBUNIT PROTEIN MS45"/>
    <property type="match status" value="1"/>
</dbReference>
<name>A0A9P7AYI5_9HELO</name>
<proteinExistence type="predicted"/>
<dbReference type="InterPro" id="IPR021036">
    <property type="entry name" value="Ribosomal_mS45"/>
</dbReference>
<sequence>MTPPLRCHSVICSLSYTGQFFRTAQSRSFSITSQRDQRVTRARRALFRWLQTNGVNFLQPLEGSTNYLSAYNAQGQLRRVVEREEEAKKAKTGEKGQKSVERDPNARDKIPHERPADLRVFPQNPTFLSQPVLSEEFREVIWKRIMEEGESVRDVSAALKVEMGRVGAVVRLKEIEKEWQRILMFNIKGKPLARPYAQAVMSMLPKTAYDADPRKLKTHESINDLPVHAATGPQIFYPTSESRHFTRVDAAKVFDDTLLPADDRVPHPELSLMHKDFRAGKSRQEINEKQRERDEKAAKDKARIAARRAKKLAAVKKVQSPRWEFRFTDVNVDDIGKDGRGAKGVGWRYGVPLMDRSRAQVKIPTRVE</sequence>
<comment type="caution">
    <text evidence="2">The sequence shown here is derived from an EMBL/GenBank/DDBJ whole genome shotgun (WGS) entry which is preliminary data.</text>
</comment>
<dbReference type="Pfam" id="PF12298">
    <property type="entry name" value="Bot1p"/>
    <property type="match status" value="1"/>
</dbReference>
<evidence type="ECO:0008006" key="4">
    <source>
        <dbReference type="Google" id="ProtNLM"/>
    </source>
</evidence>
<evidence type="ECO:0000313" key="3">
    <source>
        <dbReference type="Proteomes" id="UP000785200"/>
    </source>
</evidence>
<protein>
    <recommendedName>
        <fullName evidence="4">Eukaryotic mitochondrial regulator protein-domain-containing protein</fullName>
    </recommendedName>
</protein>
<accession>A0A9P7AYI5</accession>
<dbReference type="GO" id="GO:0005763">
    <property type="term" value="C:mitochondrial small ribosomal subunit"/>
    <property type="evidence" value="ECO:0007669"/>
    <property type="project" value="TreeGrafter"/>
</dbReference>
<keyword evidence="3" id="KW-1185">Reference proteome</keyword>
<gene>
    <name evidence="2" type="ORF">D0Z07_2992</name>
</gene>
<dbReference type="OrthoDB" id="10052321at2759"/>
<evidence type="ECO:0000256" key="1">
    <source>
        <dbReference type="SAM" id="MobiDB-lite"/>
    </source>
</evidence>
<dbReference type="Proteomes" id="UP000785200">
    <property type="component" value="Unassembled WGS sequence"/>
</dbReference>
<organism evidence="2 3">
    <name type="scientific">Hyphodiscus hymeniophilus</name>
    <dbReference type="NCBI Taxonomy" id="353542"/>
    <lineage>
        <taxon>Eukaryota</taxon>
        <taxon>Fungi</taxon>
        <taxon>Dikarya</taxon>
        <taxon>Ascomycota</taxon>
        <taxon>Pezizomycotina</taxon>
        <taxon>Leotiomycetes</taxon>
        <taxon>Helotiales</taxon>
        <taxon>Hyphodiscaceae</taxon>
        <taxon>Hyphodiscus</taxon>
    </lineage>
</organism>
<dbReference type="EMBL" id="VNKQ01000006">
    <property type="protein sequence ID" value="KAG0650069.1"/>
    <property type="molecule type" value="Genomic_DNA"/>
</dbReference>
<evidence type="ECO:0000313" key="2">
    <source>
        <dbReference type="EMBL" id="KAG0650069.1"/>
    </source>
</evidence>